<evidence type="ECO:0000256" key="1">
    <source>
        <dbReference type="SAM" id="SignalP"/>
    </source>
</evidence>
<name>A0ABD1EMQ4_HYPHA</name>
<gene>
    <name evidence="2" type="ORF">ABEB36_010451</name>
</gene>
<sequence>MHLCRRTIILLTLIHMLACYFLEGVESRPQSKNHELLTKLGLQKIRSPNTHHRKRLAVESRQHNRADDSHMFIIKLPPNPHYYAMNKPTASIPSEKIPVGFKSNGKPDKIYHWNLPALKRVVASKQKMHRINDLDHFDDVMSHPENWNEVFDKSMMMNQNHNHNRKPLKPTFYVPQKPKKSNFMKYFPGNGKPHLLYVIEKNKRAQYHRL</sequence>
<proteinExistence type="predicted"/>
<feature type="chain" id="PRO_5044780756" evidence="1">
    <location>
        <begin position="28"/>
        <end position="210"/>
    </location>
</feature>
<accession>A0ABD1EMQ4</accession>
<dbReference type="EMBL" id="JBDJPC010000007">
    <property type="protein sequence ID" value="KAL1494950.1"/>
    <property type="molecule type" value="Genomic_DNA"/>
</dbReference>
<comment type="caution">
    <text evidence="2">The sequence shown here is derived from an EMBL/GenBank/DDBJ whole genome shotgun (WGS) entry which is preliminary data.</text>
</comment>
<dbReference type="AlphaFoldDB" id="A0ABD1EMQ4"/>
<evidence type="ECO:0000313" key="2">
    <source>
        <dbReference type="EMBL" id="KAL1494950.1"/>
    </source>
</evidence>
<keyword evidence="1" id="KW-0732">Signal</keyword>
<feature type="signal peptide" evidence="1">
    <location>
        <begin position="1"/>
        <end position="27"/>
    </location>
</feature>
<organism evidence="2 3">
    <name type="scientific">Hypothenemus hampei</name>
    <name type="common">Coffee berry borer</name>
    <dbReference type="NCBI Taxonomy" id="57062"/>
    <lineage>
        <taxon>Eukaryota</taxon>
        <taxon>Metazoa</taxon>
        <taxon>Ecdysozoa</taxon>
        <taxon>Arthropoda</taxon>
        <taxon>Hexapoda</taxon>
        <taxon>Insecta</taxon>
        <taxon>Pterygota</taxon>
        <taxon>Neoptera</taxon>
        <taxon>Endopterygota</taxon>
        <taxon>Coleoptera</taxon>
        <taxon>Polyphaga</taxon>
        <taxon>Cucujiformia</taxon>
        <taxon>Curculionidae</taxon>
        <taxon>Scolytinae</taxon>
        <taxon>Hypothenemus</taxon>
    </lineage>
</organism>
<reference evidence="2 3" key="1">
    <citation type="submission" date="2024-05" db="EMBL/GenBank/DDBJ databases">
        <title>Genetic variation in Jamaican populations of the coffee berry borer (Hypothenemus hampei).</title>
        <authorList>
            <person name="Errbii M."/>
            <person name="Myrie A."/>
        </authorList>
    </citation>
    <scope>NUCLEOTIDE SEQUENCE [LARGE SCALE GENOMIC DNA]</scope>
    <source>
        <strain evidence="2">JA-Hopewell-2020-01-JO</strain>
        <tissue evidence="2">Whole body</tissue>
    </source>
</reference>
<keyword evidence="3" id="KW-1185">Reference proteome</keyword>
<evidence type="ECO:0000313" key="3">
    <source>
        <dbReference type="Proteomes" id="UP001566132"/>
    </source>
</evidence>
<dbReference type="Pfam" id="PF16027">
    <property type="entry name" value="DUF4786"/>
    <property type="match status" value="1"/>
</dbReference>
<dbReference type="InterPro" id="IPR031983">
    <property type="entry name" value="DUF4786"/>
</dbReference>
<protein>
    <submittedName>
        <fullName evidence="2">Uncharacterized protein</fullName>
    </submittedName>
</protein>
<dbReference type="Proteomes" id="UP001566132">
    <property type="component" value="Unassembled WGS sequence"/>
</dbReference>